<proteinExistence type="predicted"/>
<feature type="region of interest" description="Disordered" evidence="1">
    <location>
        <begin position="689"/>
        <end position="708"/>
    </location>
</feature>
<feature type="compositionally biased region" description="Low complexity" evidence="1">
    <location>
        <begin position="940"/>
        <end position="971"/>
    </location>
</feature>
<feature type="compositionally biased region" description="Polar residues" evidence="1">
    <location>
        <begin position="109"/>
        <end position="119"/>
    </location>
</feature>
<dbReference type="OrthoDB" id="2450085at2759"/>
<feature type="compositionally biased region" description="Low complexity" evidence="1">
    <location>
        <begin position="999"/>
        <end position="1010"/>
    </location>
</feature>
<name>A0A9P5RV44_9FUNG</name>
<feature type="region of interest" description="Disordered" evidence="1">
    <location>
        <begin position="559"/>
        <end position="578"/>
    </location>
</feature>
<comment type="caution">
    <text evidence="2">The sequence shown here is derived from an EMBL/GenBank/DDBJ whole genome shotgun (WGS) entry which is preliminary data.</text>
</comment>
<feature type="compositionally biased region" description="Basic and acidic residues" evidence="1">
    <location>
        <begin position="59"/>
        <end position="74"/>
    </location>
</feature>
<feature type="region of interest" description="Disordered" evidence="1">
    <location>
        <begin position="1525"/>
        <end position="1553"/>
    </location>
</feature>
<feature type="region of interest" description="Disordered" evidence="1">
    <location>
        <begin position="905"/>
        <end position="971"/>
    </location>
</feature>
<dbReference type="EMBL" id="JAAAUQ010000639">
    <property type="protein sequence ID" value="KAF9148577.1"/>
    <property type="molecule type" value="Genomic_DNA"/>
</dbReference>
<dbReference type="Proteomes" id="UP000748756">
    <property type="component" value="Unassembled WGS sequence"/>
</dbReference>
<feature type="region of interest" description="Disordered" evidence="1">
    <location>
        <begin position="1"/>
        <end position="228"/>
    </location>
</feature>
<evidence type="ECO:0000256" key="1">
    <source>
        <dbReference type="SAM" id="MobiDB-lite"/>
    </source>
</evidence>
<sequence length="1849" mass="195194">MYRRDKQDQEATEKLSGKQQRPTAEDQENSSMRTHDQVESNLKPLRFATTDPSTSHEFQVAHDEHGGMRQKEHPSSSLADAGSRLKDSTPTAPSPLAAQGNTRERESNSRAGDSFTSLKPNADALDEPSTTVSQPREIAAPIPIHPVHAESESAQNTSSDSPHFPTSYPQEPSPKALFTTSQDIVPAPTLKSGTPRSSNSTPKKRTTWYDMGVRDNDAPLGLKKTRPLSLGFGYKDRKKAALAAAHASARSPVMANSPTLSSAAGPLSIPSSSPNPESVQPLRPKATSNLAALRSQSFSPSQDRPVHIQETMHAPAHHTKAATTGVTVVPKTAAASAVPSSSPPGSFKERFASSPKFSKAFKNMPANMRRSHVPTGPVVMKALPAPAEKLPGAFPDSPVVAPVETPTVAPVVTPSVVPVYSTPVGSSEDLPTFARPVQSTTATTHVHDSKAVVPAYSTPVLSHSDLPTTLTVSSAASHPTAKESAPASKSTIATAAAAIASAAAGVLHKLSDHPEPPVVTPDMKETVANATVPAAKVVTLPTKPSTAAALKTPKKDLSLYEEEESTYPRGDESTKFENPARPAVVEDVIEVKELPKEYHSTAVGLKMPKKNLFLYDEEEGTYPRGDEAVKIENPAHPAVVEDIVEVKKFPKEALAALAAPAAMATTLPEQHSTAAALKLPKKNLSLYDEEESTYPRGDEAAHHENPAHPPVVKEIVEVTAVPVVDETKELPATPMDGARRGSQSSVKEKVKGAFSGFHMPKMVRKKDDKEVEAGTTPTTTTTIPEVKPAMAAAAAAPIAASIAAALRDTHDDEPFIEPPHHRLTSAPAVFTEPLYYKPVAPLIDEEKSTPISARKLEPVSVLPPTGSVMVMDKATTTEPAHLSHEVTSHPHVAVVAPVTGAAATAVPNTTATTTTVKKETSERGTSTHHPTTAKVDPTSHATTAVPYTTAAPPHATTTTSHASTSPSTKAAHMAAAVAAPFVAAKEKLTGHHHGDKTTHAATPITTTTAAPGSGVHPSRGESVDMPKEQLAIEKKVIGKAPEDVASKIHHNDDEEVIMVETITTKTTITVPPTRTHVYESGGAAAAAPVAHAEKPIEVAHTGVKTTATHTVKPSEVKSAGVKPIDVKAVETHVDRPIETKHVEVAKPVEGTHTDVKHEPSATKSVVAAVTGAASTVAAVFSGRRHSTIGNAEKVPEVVPATTSRKSEDAVMMKTTPTTTTTDVEPSHVSTTAAADTHVIKPVIDTRVTKVAETDAAAVPITAAAVDATIHPVDKDHTKAVTVTTEETVVAKIPETDASIIPHKDDVDALMVETTTTTTEVTPPADAKGKGKHDDHLPADVAAIPVAAAETAPKPAVEVPVTETKEAKKERKKKEKLAKKEANKNKVPLKTKLNKFTGAGISAAAAAAVRYKDNQPMRPTPALKVTEEDVKKPSVPVVAAPLLTMTEDDVEKPEIPEVPEPIFTVTEDDVEVPYPVLTKHPVLTVTEDDVEYPSPLSAPHPVIPHVAPKAVSTSALKVASAPRPMIPAQPVQGKDIKLPKIKGPKVPKLKKKSKVSTTTAAVVPEIETHVVEPVKPVVETVTTRVVEPVVVPKPKPAVVEPPKIAEAPKPIDVPKVEEAPKVVEIPKPVIEESPSKPVIAEAPKPKPVVIENPKPLEVPKPVIVESVPKKVVEETPKPVVIEPPPKPVVVEAPPKPVAVAASVPKPDPVPAAAAASAPTPAPAPAVVPTISTNVETVIPAGYSGTVPKIGADESLVWVKKVYTTNDYYDSEDEDELDEFGYRKDRDVSRYIAPTNESSVQGGRSTVDAGARQPVDYTSKNHTNTGIVNSAQPQQRTMVGGYYTQPRQSAI</sequence>
<evidence type="ECO:0000313" key="2">
    <source>
        <dbReference type="EMBL" id="KAF9148577.1"/>
    </source>
</evidence>
<protein>
    <submittedName>
        <fullName evidence="2">Uncharacterized protein</fullName>
    </submittedName>
</protein>
<feature type="compositionally biased region" description="Basic and acidic residues" evidence="1">
    <location>
        <begin position="1"/>
        <end position="16"/>
    </location>
</feature>
<feature type="compositionally biased region" description="Low complexity" evidence="1">
    <location>
        <begin position="905"/>
        <end position="915"/>
    </location>
</feature>
<gene>
    <name evidence="2" type="ORF">BG015_009671</name>
</gene>
<keyword evidence="3" id="KW-1185">Reference proteome</keyword>
<feature type="compositionally biased region" description="Basic residues" evidence="1">
    <location>
        <begin position="1538"/>
        <end position="1553"/>
    </location>
</feature>
<feature type="region of interest" description="Disordered" evidence="1">
    <location>
        <begin position="245"/>
        <end position="320"/>
    </location>
</feature>
<reference evidence="2" key="1">
    <citation type="journal article" date="2020" name="Fungal Divers.">
        <title>Resolving the Mortierellaceae phylogeny through synthesis of multi-gene phylogenetics and phylogenomics.</title>
        <authorList>
            <person name="Vandepol N."/>
            <person name="Liber J."/>
            <person name="Desiro A."/>
            <person name="Na H."/>
            <person name="Kennedy M."/>
            <person name="Barry K."/>
            <person name="Grigoriev I.V."/>
            <person name="Miller A.N."/>
            <person name="O'Donnell K."/>
            <person name="Stajich J.E."/>
            <person name="Bonito G."/>
        </authorList>
    </citation>
    <scope>NUCLEOTIDE SEQUENCE</scope>
    <source>
        <strain evidence="2">NRRL 6426</strain>
    </source>
</reference>
<feature type="compositionally biased region" description="Polar residues" evidence="1">
    <location>
        <begin position="152"/>
        <end position="161"/>
    </location>
</feature>
<feature type="compositionally biased region" description="Polar residues" evidence="1">
    <location>
        <begin position="286"/>
        <end position="302"/>
    </location>
</feature>
<feature type="region of interest" description="Disordered" evidence="1">
    <location>
        <begin position="989"/>
        <end position="1024"/>
    </location>
</feature>
<accession>A0A9P5RV44</accession>
<feature type="compositionally biased region" description="Polar residues" evidence="1">
    <location>
        <begin position="191"/>
        <end position="201"/>
    </location>
</feature>
<feature type="compositionally biased region" description="Basic and acidic residues" evidence="1">
    <location>
        <begin position="696"/>
        <end position="706"/>
    </location>
</feature>
<feature type="region of interest" description="Disordered" evidence="1">
    <location>
        <begin position="1362"/>
        <end position="1381"/>
    </location>
</feature>
<feature type="compositionally biased region" description="Polar residues" evidence="1">
    <location>
        <begin position="269"/>
        <end position="278"/>
    </location>
</feature>
<evidence type="ECO:0000313" key="3">
    <source>
        <dbReference type="Proteomes" id="UP000748756"/>
    </source>
</evidence>
<organism evidence="2 3">
    <name type="scientific">Linnemannia schmuckeri</name>
    <dbReference type="NCBI Taxonomy" id="64567"/>
    <lineage>
        <taxon>Eukaryota</taxon>
        <taxon>Fungi</taxon>
        <taxon>Fungi incertae sedis</taxon>
        <taxon>Mucoromycota</taxon>
        <taxon>Mortierellomycotina</taxon>
        <taxon>Mortierellomycetes</taxon>
        <taxon>Mortierellales</taxon>
        <taxon>Mortierellaceae</taxon>
        <taxon>Linnemannia</taxon>
    </lineage>
</organism>